<keyword evidence="9" id="KW-1185">Reference proteome</keyword>
<dbReference type="InterPro" id="IPR035926">
    <property type="entry name" value="NusB-like_sf"/>
</dbReference>
<dbReference type="GO" id="GO:0003723">
    <property type="term" value="F:RNA binding"/>
    <property type="evidence" value="ECO:0007669"/>
    <property type="project" value="UniProtKB-UniRule"/>
</dbReference>
<dbReference type="Gene3D" id="3.40.50.150">
    <property type="entry name" value="Vaccinia Virus protein VP39"/>
    <property type="match status" value="1"/>
</dbReference>
<dbReference type="PANTHER" id="PTHR22807">
    <property type="entry name" value="NOP2 YEAST -RELATED NOL1/NOP2/FMU SUN DOMAIN-CONTAINING"/>
    <property type="match status" value="1"/>
</dbReference>
<dbReference type="SUPFAM" id="SSF48013">
    <property type="entry name" value="NusB-like"/>
    <property type="match status" value="1"/>
</dbReference>
<accession>A0A1I3LQ98</accession>
<keyword evidence="1 5" id="KW-0489">Methyltransferase</keyword>
<evidence type="ECO:0000259" key="7">
    <source>
        <dbReference type="PROSITE" id="PS51686"/>
    </source>
</evidence>
<dbReference type="InterPro" id="IPR006027">
    <property type="entry name" value="NusB_RsmB_TIM44"/>
</dbReference>
<gene>
    <name evidence="8" type="ORF">SAMN05216258_110129</name>
</gene>
<dbReference type="Gene3D" id="1.10.940.10">
    <property type="entry name" value="NusB-like"/>
    <property type="match status" value="1"/>
</dbReference>
<dbReference type="InterPro" id="IPR049560">
    <property type="entry name" value="MeTrfase_RsmB-F_NOP2_cat"/>
</dbReference>
<feature type="region of interest" description="Disordered" evidence="6">
    <location>
        <begin position="1"/>
        <end position="35"/>
    </location>
</feature>
<dbReference type="InterPro" id="IPR001678">
    <property type="entry name" value="MeTrfase_RsmB-F_NOP2_dom"/>
</dbReference>
<feature type="domain" description="SAM-dependent MTase RsmB/NOP-type" evidence="7">
    <location>
        <begin position="161"/>
        <end position="456"/>
    </location>
</feature>
<keyword evidence="3 5" id="KW-0949">S-adenosyl-L-methionine</keyword>
<organism evidence="8 9">
    <name type="scientific">Albimonas pacifica</name>
    <dbReference type="NCBI Taxonomy" id="1114924"/>
    <lineage>
        <taxon>Bacteria</taxon>
        <taxon>Pseudomonadati</taxon>
        <taxon>Pseudomonadota</taxon>
        <taxon>Alphaproteobacteria</taxon>
        <taxon>Rhodobacterales</taxon>
        <taxon>Paracoccaceae</taxon>
        <taxon>Albimonas</taxon>
    </lineage>
</organism>
<keyword evidence="4 5" id="KW-0694">RNA-binding</keyword>
<reference evidence="8 9" key="1">
    <citation type="submission" date="2016-10" db="EMBL/GenBank/DDBJ databases">
        <authorList>
            <person name="de Groot N.N."/>
        </authorList>
    </citation>
    <scope>NUCLEOTIDE SEQUENCE [LARGE SCALE GENOMIC DNA]</scope>
    <source>
        <strain evidence="8 9">CGMCC 1.11030</strain>
    </source>
</reference>
<feature type="active site" description="Nucleophile" evidence="5">
    <location>
        <position position="388"/>
    </location>
</feature>
<evidence type="ECO:0000256" key="3">
    <source>
        <dbReference type="ARBA" id="ARBA00022691"/>
    </source>
</evidence>
<proteinExistence type="inferred from homology"/>
<evidence type="ECO:0000256" key="5">
    <source>
        <dbReference type="PROSITE-ProRule" id="PRU01023"/>
    </source>
</evidence>
<dbReference type="GO" id="GO:0001510">
    <property type="term" value="P:RNA methylation"/>
    <property type="evidence" value="ECO:0007669"/>
    <property type="project" value="InterPro"/>
</dbReference>
<dbReference type="PRINTS" id="PR02008">
    <property type="entry name" value="RCMTFAMILY"/>
</dbReference>
<evidence type="ECO:0000313" key="9">
    <source>
        <dbReference type="Proteomes" id="UP000199377"/>
    </source>
</evidence>
<sequence length="457" mass="48423">MTQPPRPRRKGPRPPNGEAPAPRSEAASPAERPHAERIEALRLLTGVLRERRALADLTATAPDLPPAIRARAGHRAAETLRRLGQADAVLARFLRRTPPPPAQDALRLAAVEMLHLSEAPHAVADGAVAAVRAQKGGERLTGLVNAVARRIADEGAPLWAARDPERDAMPNWLRGRLSSAWGAQAVRGIAAAHLAAPPADLTPRDPAGAEALAEKLGADLLPTGSIRLRGRAQISALPGFEGGEWWVQDAAAALPARMLGEVAGLRVLDLCAAPGGKTLQLAAAGAQVTALDISEPRLERLHENLGRMGLSAEILAADALEWRPDAPYDAILLDAPCSATGTGRRHPDMIHLRGGDLDLAALTALQDRLLDRAFRWLVPGGRLVFATCSLLPEEGEIRAEGFLARTPAAAALPADPEKLGIPAEWVSPAGFLRTRPDFWPQSGGLDGFFAAGFLNRP</sequence>
<dbReference type="Proteomes" id="UP000199377">
    <property type="component" value="Unassembled WGS sequence"/>
</dbReference>
<feature type="compositionally biased region" description="Basic residues" evidence="6">
    <location>
        <begin position="1"/>
        <end position="12"/>
    </location>
</feature>
<dbReference type="STRING" id="1114924.SAMN05216258_110129"/>
<dbReference type="Pfam" id="PF01029">
    <property type="entry name" value="NusB"/>
    <property type="match status" value="1"/>
</dbReference>
<name>A0A1I3LQ98_9RHOB</name>
<evidence type="ECO:0000256" key="2">
    <source>
        <dbReference type="ARBA" id="ARBA00022679"/>
    </source>
</evidence>
<evidence type="ECO:0000256" key="1">
    <source>
        <dbReference type="ARBA" id="ARBA00022603"/>
    </source>
</evidence>
<evidence type="ECO:0000256" key="4">
    <source>
        <dbReference type="ARBA" id="ARBA00022884"/>
    </source>
</evidence>
<dbReference type="RefSeq" id="WP_245779235.1">
    <property type="nucleotide sequence ID" value="NZ_FOQH01000010.1"/>
</dbReference>
<feature type="binding site" evidence="5">
    <location>
        <position position="292"/>
    </location>
    <ligand>
        <name>S-adenosyl-L-methionine</name>
        <dbReference type="ChEBI" id="CHEBI:59789"/>
    </ligand>
</feature>
<comment type="similarity">
    <text evidence="5">Belongs to the class I-like SAM-binding methyltransferase superfamily. RsmB/NOP family.</text>
</comment>
<dbReference type="GO" id="GO:0006355">
    <property type="term" value="P:regulation of DNA-templated transcription"/>
    <property type="evidence" value="ECO:0007669"/>
    <property type="project" value="InterPro"/>
</dbReference>
<dbReference type="Pfam" id="PF01189">
    <property type="entry name" value="Methyltr_RsmB-F"/>
    <property type="match status" value="1"/>
</dbReference>
<dbReference type="AlphaFoldDB" id="A0A1I3LQ98"/>
<feature type="compositionally biased region" description="Low complexity" evidence="6">
    <location>
        <begin position="18"/>
        <end position="30"/>
    </location>
</feature>
<dbReference type="PANTHER" id="PTHR22807:SF61">
    <property type="entry name" value="NOL1_NOP2_SUN FAMILY PROTEIN _ ANTITERMINATION NUSB DOMAIN-CONTAINING PROTEIN"/>
    <property type="match status" value="1"/>
</dbReference>
<feature type="binding site" evidence="5">
    <location>
        <position position="334"/>
    </location>
    <ligand>
        <name>S-adenosyl-L-methionine</name>
        <dbReference type="ChEBI" id="CHEBI:59789"/>
    </ligand>
</feature>
<dbReference type="CDD" id="cd02440">
    <property type="entry name" value="AdoMet_MTases"/>
    <property type="match status" value="1"/>
</dbReference>
<evidence type="ECO:0000256" key="6">
    <source>
        <dbReference type="SAM" id="MobiDB-lite"/>
    </source>
</evidence>
<evidence type="ECO:0000313" key="8">
    <source>
        <dbReference type="EMBL" id="SFI86720.1"/>
    </source>
</evidence>
<dbReference type="InterPro" id="IPR023267">
    <property type="entry name" value="RCMT"/>
</dbReference>
<feature type="binding site" evidence="5">
    <location>
        <position position="318"/>
    </location>
    <ligand>
        <name>S-adenosyl-L-methionine</name>
        <dbReference type="ChEBI" id="CHEBI:59789"/>
    </ligand>
</feature>
<dbReference type="GO" id="GO:0008173">
    <property type="term" value="F:RNA methyltransferase activity"/>
    <property type="evidence" value="ECO:0007669"/>
    <property type="project" value="InterPro"/>
</dbReference>
<keyword evidence="2 5" id="KW-0808">Transferase</keyword>
<dbReference type="PROSITE" id="PS51686">
    <property type="entry name" value="SAM_MT_RSMB_NOP"/>
    <property type="match status" value="1"/>
</dbReference>
<dbReference type="SUPFAM" id="SSF53335">
    <property type="entry name" value="S-adenosyl-L-methionine-dependent methyltransferases"/>
    <property type="match status" value="1"/>
</dbReference>
<protein>
    <submittedName>
        <fullName evidence="8">16S rRNA (Cytosine967-C5)-methyltransferase</fullName>
    </submittedName>
</protein>
<dbReference type="InterPro" id="IPR029063">
    <property type="entry name" value="SAM-dependent_MTases_sf"/>
</dbReference>
<dbReference type="EMBL" id="FOQH01000010">
    <property type="protein sequence ID" value="SFI86720.1"/>
    <property type="molecule type" value="Genomic_DNA"/>
</dbReference>
<feature type="binding site" evidence="5">
    <location>
        <begin position="271"/>
        <end position="277"/>
    </location>
    <ligand>
        <name>S-adenosyl-L-methionine</name>
        <dbReference type="ChEBI" id="CHEBI:59789"/>
    </ligand>
</feature>